<evidence type="ECO:0000256" key="3">
    <source>
        <dbReference type="ARBA" id="ARBA00022692"/>
    </source>
</evidence>
<evidence type="ECO:0000256" key="6">
    <source>
        <dbReference type="SAM" id="Phobius"/>
    </source>
</evidence>
<evidence type="ECO:0000259" key="8">
    <source>
        <dbReference type="PROSITE" id="PS51382"/>
    </source>
</evidence>
<feature type="transmembrane region" description="Helical" evidence="6">
    <location>
        <begin position="669"/>
        <end position="688"/>
    </location>
</feature>
<evidence type="ECO:0000256" key="4">
    <source>
        <dbReference type="ARBA" id="ARBA00022989"/>
    </source>
</evidence>
<keyword evidence="10" id="KW-1185">Reference proteome</keyword>
<comment type="similarity">
    <text evidence="2">Belongs to the SYG1 (TC 2.A.94) family.</text>
</comment>
<keyword evidence="5 6" id="KW-0472">Membrane</keyword>
<evidence type="ECO:0000256" key="1">
    <source>
        <dbReference type="ARBA" id="ARBA00004141"/>
    </source>
</evidence>
<dbReference type="InterPro" id="IPR004342">
    <property type="entry name" value="EXS_C"/>
</dbReference>
<evidence type="ECO:0000256" key="5">
    <source>
        <dbReference type="ARBA" id="ARBA00023136"/>
    </source>
</evidence>
<sequence length="794" mass="91728">MEQFSKYLSTNLVPEWRDAYCSYENLKGHVIRVKNQRKTGGQPLLRRNYSLQPETAPSPTQGHFIQIKHKPHEYLGVNLPVVETEVLVPGSQGRNEGIFFARLDDELNKVNAFYLVKETEFQKHAEILDMQMQTLFELKLENERQGFNHVTSFSKPAMPWLSDHESDRTTPIRPILNRNKSIRVMDEVVSQHNEVLFNTISNRKGRTNLLGEPSKQLEDIDKVEKISSPDYILSPAAAEPRMSSQPSIRSRKRSKPVLQALPELRIHEDPVETHEGAKSILEGEGGTSIGASITNSERMLRDAFIEFYRGLTLLKSYSQLNRQAFSKLLGKYDKAANTNVTKIYMKEVDASYFSTSDRVPLLLSWVESMFADLFMEGDRQRARDCLKPRRRSTQHRITFFLGLFTGCCMALFVACAAVLHVLSASFTPEQEESRLTIYISSVFPIFSMTALLLLHMYMYGLDVYCWSETRINYAFIFEYAPGTELDYRKVLLVTTGLTSLFLLGMLGHLTATLYDSPYTDFIPLGLLVILMLMLFSPFDCIYRSSRFFFLRTLFRALTAPTYRVKLADFFLGDQLCSQVPVLRNIEYAMCYYVGGWFLTRDGDKCTNNQNFLLGYYFISALPYWCRTMQCLRRNIEEGGRVHLGNAGKYTSAMVAVVMKTFYGREASRFSLNAYIFSSVIATVYQTYWDIVMDWGLLDWKSHNRWLRDKLVLEKTYLYYISMGTNVLFRLAWVLSITRFHFGGMEPHFSDFILAALELLRRGIFNFHRLENEHLNNVGKFRATKTVPLPFQRNM</sequence>
<comment type="subcellular location">
    <subcellularLocation>
        <location evidence="1">Membrane</location>
        <topology evidence="1">Multi-pass membrane protein</topology>
    </subcellularLocation>
</comment>
<protein>
    <submittedName>
        <fullName evidence="9">Uncharacterized protein</fullName>
    </submittedName>
</protein>
<name>A0ABD3HWQ4_9MARC</name>
<dbReference type="EMBL" id="JBJQOH010000003">
    <property type="protein sequence ID" value="KAL3694722.1"/>
    <property type="molecule type" value="Genomic_DNA"/>
</dbReference>
<dbReference type="PROSITE" id="PS51382">
    <property type="entry name" value="SPX"/>
    <property type="match status" value="1"/>
</dbReference>
<evidence type="ECO:0000313" key="9">
    <source>
        <dbReference type="EMBL" id="KAL3694722.1"/>
    </source>
</evidence>
<evidence type="ECO:0000256" key="2">
    <source>
        <dbReference type="ARBA" id="ARBA00009665"/>
    </source>
</evidence>
<feature type="domain" description="SPX" evidence="8">
    <location>
        <begin position="2"/>
        <end position="346"/>
    </location>
</feature>
<comment type="caution">
    <text evidence="9">The sequence shown here is derived from an EMBL/GenBank/DDBJ whole genome shotgun (WGS) entry which is preliminary data.</text>
</comment>
<organism evidence="9 10">
    <name type="scientific">Riccia sorocarpa</name>
    <dbReference type="NCBI Taxonomy" id="122646"/>
    <lineage>
        <taxon>Eukaryota</taxon>
        <taxon>Viridiplantae</taxon>
        <taxon>Streptophyta</taxon>
        <taxon>Embryophyta</taxon>
        <taxon>Marchantiophyta</taxon>
        <taxon>Marchantiopsida</taxon>
        <taxon>Marchantiidae</taxon>
        <taxon>Marchantiales</taxon>
        <taxon>Ricciaceae</taxon>
        <taxon>Riccia</taxon>
    </lineage>
</organism>
<feature type="transmembrane region" description="Helical" evidence="6">
    <location>
        <begin position="716"/>
        <end position="734"/>
    </location>
</feature>
<dbReference type="Pfam" id="PF03105">
    <property type="entry name" value="SPX"/>
    <property type="match status" value="1"/>
</dbReference>
<dbReference type="AlphaFoldDB" id="A0ABD3HWQ4"/>
<dbReference type="PANTHER" id="PTHR10783:SF103">
    <property type="entry name" value="SOLUTE CARRIER FAMILY 53 MEMBER 1"/>
    <property type="match status" value="1"/>
</dbReference>
<dbReference type="PROSITE" id="PS51380">
    <property type="entry name" value="EXS"/>
    <property type="match status" value="1"/>
</dbReference>
<keyword evidence="4 6" id="KW-1133">Transmembrane helix</keyword>
<evidence type="ECO:0000313" key="10">
    <source>
        <dbReference type="Proteomes" id="UP001633002"/>
    </source>
</evidence>
<proteinExistence type="inferred from homology"/>
<dbReference type="Pfam" id="PF03124">
    <property type="entry name" value="EXS"/>
    <property type="match status" value="1"/>
</dbReference>
<feature type="transmembrane region" description="Helical" evidence="6">
    <location>
        <begin position="397"/>
        <end position="423"/>
    </location>
</feature>
<reference evidence="9 10" key="1">
    <citation type="submission" date="2024-09" db="EMBL/GenBank/DDBJ databases">
        <title>Chromosome-scale assembly of Riccia sorocarpa.</title>
        <authorList>
            <person name="Paukszto L."/>
        </authorList>
    </citation>
    <scope>NUCLEOTIDE SEQUENCE [LARGE SCALE GENOMIC DNA]</scope>
    <source>
        <strain evidence="9">LP-2024</strain>
        <tissue evidence="9">Aerial parts of the thallus</tissue>
    </source>
</reference>
<keyword evidence="3 6" id="KW-0812">Transmembrane</keyword>
<dbReference type="GO" id="GO:0016020">
    <property type="term" value="C:membrane"/>
    <property type="evidence" value="ECO:0007669"/>
    <property type="project" value="UniProtKB-SubCell"/>
</dbReference>
<feature type="domain" description="EXS" evidence="7">
    <location>
        <begin position="606"/>
        <end position="794"/>
    </location>
</feature>
<dbReference type="InterPro" id="IPR004331">
    <property type="entry name" value="SPX_dom"/>
</dbReference>
<dbReference type="PANTHER" id="PTHR10783">
    <property type="entry name" value="XENOTROPIC AND POLYTROPIC RETROVIRUS RECEPTOR 1-RELATED"/>
    <property type="match status" value="1"/>
</dbReference>
<feature type="transmembrane region" description="Helical" evidence="6">
    <location>
        <begin position="521"/>
        <end position="542"/>
    </location>
</feature>
<evidence type="ECO:0000259" key="7">
    <source>
        <dbReference type="PROSITE" id="PS51380"/>
    </source>
</evidence>
<feature type="transmembrane region" description="Helical" evidence="6">
    <location>
        <begin position="435"/>
        <end position="454"/>
    </location>
</feature>
<accession>A0ABD3HWQ4</accession>
<feature type="transmembrane region" description="Helical" evidence="6">
    <location>
        <begin position="490"/>
        <end position="509"/>
    </location>
</feature>
<gene>
    <name evidence="9" type="ORF">R1sor_008373</name>
</gene>
<dbReference type="Proteomes" id="UP001633002">
    <property type="component" value="Unassembled WGS sequence"/>
</dbReference>